<dbReference type="InterPro" id="IPR028207">
    <property type="entry name" value="DNA_pol_B_palm_palm"/>
</dbReference>
<dbReference type="InterPro" id="IPR029398">
    <property type="entry name" value="PolB_thumb"/>
</dbReference>
<comment type="catalytic activity">
    <reaction evidence="11 12">
        <text>DNA(n) + a 2'-deoxyribonucleoside 5'-triphosphate = DNA(n+1) + diphosphate</text>
        <dbReference type="Rhea" id="RHEA:22508"/>
        <dbReference type="Rhea" id="RHEA-COMP:17339"/>
        <dbReference type="Rhea" id="RHEA-COMP:17340"/>
        <dbReference type="ChEBI" id="CHEBI:33019"/>
        <dbReference type="ChEBI" id="CHEBI:61560"/>
        <dbReference type="ChEBI" id="CHEBI:173112"/>
        <dbReference type="EC" id="2.7.7.7"/>
    </reaction>
</comment>
<dbReference type="Gene3D" id="3.30.460.10">
    <property type="entry name" value="Beta Polymerase, domain 2"/>
    <property type="match status" value="1"/>
</dbReference>
<evidence type="ECO:0000256" key="10">
    <source>
        <dbReference type="ARBA" id="ARBA00023242"/>
    </source>
</evidence>
<feature type="compositionally biased region" description="Polar residues" evidence="13">
    <location>
        <begin position="9"/>
        <end position="18"/>
    </location>
</feature>
<keyword evidence="4 12" id="KW-0548">Nucleotidyltransferase</keyword>
<name>A0A0J0XWM3_9TREE</name>
<evidence type="ECO:0000313" key="15">
    <source>
        <dbReference type="EMBL" id="KLT45462.1"/>
    </source>
</evidence>
<dbReference type="Gene3D" id="3.30.210.10">
    <property type="entry name" value="DNA polymerase, thumb domain"/>
    <property type="match status" value="1"/>
</dbReference>
<dbReference type="GO" id="GO:0006284">
    <property type="term" value="P:base-excision repair"/>
    <property type="evidence" value="ECO:0007669"/>
    <property type="project" value="TreeGrafter"/>
</dbReference>
<dbReference type="EC" id="2.7.7.7" evidence="12"/>
<dbReference type="SUPFAM" id="SSF47802">
    <property type="entry name" value="DNA polymerase beta, N-terminal domain-like"/>
    <property type="match status" value="1"/>
</dbReference>
<dbReference type="GO" id="GO:0005634">
    <property type="term" value="C:nucleus"/>
    <property type="evidence" value="ECO:0007669"/>
    <property type="project" value="UniProtKB-SubCell"/>
</dbReference>
<dbReference type="Proteomes" id="UP000053611">
    <property type="component" value="Unassembled WGS sequence"/>
</dbReference>
<keyword evidence="6 12" id="KW-0227">DNA damage</keyword>
<dbReference type="InterPro" id="IPR027421">
    <property type="entry name" value="DNA_pol_lamdba_lyase_dom_sf"/>
</dbReference>
<dbReference type="Gene3D" id="1.10.150.110">
    <property type="entry name" value="DNA polymerase beta, N-terminal domain-like"/>
    <property type="match status" value="1"/>
</dbReference>
<keyword evidence="7" id="KW-0460">Magnesium</keyword>
<keyword evidence="16" id="KW-1185">Reference proteome</keyword>
<comment type="cofactor">
    <cofactor evidence="1">
        <name>Mg(2+)</name>
        <dbReference type="ChEBI" id="CHEBI:18420"/>
    </cofactor>
</comment>
<dbReference type="FunFam" id="3.30.210.10:FF:000005">
    <property type="entry name" value="DNA polymerase IV"/>
    <property type="match status" value="1"/>
</dbReference>
<keyword evidence="10 12" id="KW-0539">Nucleus</keyword>
<evidence type="ECO:0000256" key="7">
    <source>
        <dbReference type="ARBA" id="ARBA00022842"/>
    </source>
</evidence>
<keyword evidence="8 12" id="KW-0239">DNA-directed DNA polymerase</keyword>
<evidence type="ECO:0000256" key="11">
    <source>
        <dbReference type="ARBA" id="ARBA00049244"/>
    </source>
</evidence>
<organism evidence="15 16">
    <name type="scientific">Cutaneotrichosporon oleaginosum</name>
    <dbReference type="NCBI Taxonomy" id="879819"/>
    <lineage>
        <taxon>Eukaryota</taxon>
        <taxon>Fungi</taxon>
        <taxon>Dikarya</taxon>
        <taxon>Basidiomycota</taxon>
        <taxon>Agaricomycotina</taxon>
        <taxon>Tremellomycetes</taxon>
        <taxon>Trichosporonales</taxon>
        <taxon>Trichosporonaceae</taxon>
        <taxon>Cutaneotrichosporon</taxon>
    </lineage>
</organism>
<evidence type="ECO:0000256" key="9">
    <source>
        <dbReference type="ARBA" id="ARBA00023204"/>
    </source>
</evidence>
<dbReference type="InterPro" id="IPR022312">
    <property type="entry name" value="DNA_pol_X"/>
</dbReference>
<evidence type="ECO:0000256" key="4">
    <source>
        <dbReference type="ARBA" id="ARBA00022695"/>
    </source>
</evidence>
<dbReference type="AlphaFoldDB" id="A0A0J0XWM3"/>
<feature type="domain" description="DNA-directed DNA polymerase X" evidence="14">
    <location>
        <begin position="226"/>
        <end position="600"/>
    </location>
</feature>
<keyword evidence="5" id="KW-0479">Metal-binding</keyword>
<accession>A0A0J0XWM3</accession>
<protein>
    <recommendedName>
        <fullName evidence="12">DNA polymerase</fullName>
        <ecNumber evidence="12">2.7.7.7</ecNumber>
    </recommendedName>
</protein>
<dbReference type="InterPro" id="IPR002054">
    <property type="entry name" value="DNA-dir_DNA_pol_X"/>
</dbReference>
<evidence type="ECO:0000256" key="3">
    <source>
        <dbReference type="ARBA" id="ARBA00022679"/>
    </source>
</evidence>
<evidence type="ECO:0000256" key="12">
    <source>
        <dbReference type="RuleBase" id="RU366014"/>
    </source>
</evidence>
<evidence type="ECO:0000256" key="6">
    <source>
        <dbReference type="ARBA" id="ARBA00022763"/>
    </source>
</evidence>
<dbReference type="GO" id="GO:0006303">
    <property type="term" value="P:double-strand break repair via nonhomologous end joining"/>
    <property type="evidence" value="ECO:0007669"/>
    <property type="project" value="TreeGrafter"/>
</dbReference>
<dbReference type="InterPro" id="IPR002008">
    <property type="entry name" value="DNA_pol_X_beta-like"/>
</dbReference>
<evidence type="ECO:0000259" key="14">
    <source>
        <dbReference type="SMART" id="SM00483"/>
    </source>
</evidence>
<dbReference type="Gene3D" id="1.10.150.20">
    <property type="entry name" value="5' to 3' exonuclease, C-terminal subdomain"/>
    <property type="match status" value="1"/>
</dbReference>
<dbReference type="GO" id="GO:0003887">
    <property type="term" value="F:DNA-directed DNA polymerase activity"/>
    <property type="evidence" value="ECO:0007669"/>
    <property type="project" value="UniProtKB-UniRule"/>
</dbReference>
<keyword evidence="3 12" id="KW-0808">Transferase</keyword>
<dbReference type="CDD" id="cd00141">
    <property type="entry name" value="NT_POLXc"/>
    <property type="match status" value="1"/>
</dbReference>
<comment type="similarity">
    <text evidence="12">Belongs to the DNA polymerase type-X family.</text>
</comment>
<dbReference type="EMBL" id="KQ087181">
    <property type="protein sequence ID" value="KLT45462.1"/>
    <property type="molecule type" value="Genomic_DNA"/>
</dbReference>
<evidence type="ECO:0000256" key="8">
    <source>
        <dbReference type="ARBA" id="ARBA00022932"/>
    </source>
</evidence>
<dbReference type="InterPro" id="IPR010996">
    <property type="entry name" value="HHH_MUS81"/>
</dbReference>
<dbReference type="Pfam" id="PF14791">
    <property type="entry name" value="DNA_pol_B_thumb"/>
    <property type="match status" value="1"/>
</dbReference>
<dbReference type="OrthoDB" id="205514at2759"/>
<dbReference type="PANTHER" id="PTHR11276:SF42">
    <property type="entry name" value="DNA POLYMERASE BETA"/>
    <property type="match status" value="1"/>
</dbReference>
<proteinExistence type="inferred from homology"/>
<dbReference type="PANTHER" id="PTHR11276">
    <property type="entry name" value="DNA POLYMERASE TYPE-X FAMILY MEMBER"/>
    <property type="match status" value="1"/>
</dbReference>
<dbReference type="GO" id="GO:0046872">
    <property type="term" value="F:metal ion binding"/>
    <property type="evidence" value="ECO:0007669"/>
    <property type="project" value="UniProtKB-UniRule"/>
</dbReference>
<dbReference type="SMART" id="SM00483">
    <property type="entry name" value="POLXc"/>
    <property type="match status" value="1"/>
</dbReference>
<comment type="function">
    <text evidence="12">DNA polymerase that functions in several pathways of DNA repair. Involved in base excision repair (BER) responsible for repair of lesions that give rise to abasic (AP) sites in DNA. Also contributes to DNA double-strand break repair by non-homologous end joining and homologous recombination. Has both template-dependent and template-independent (terminal transferase) DNA polymerase activities. Has also a 5'-deoxyribose-5-phosphate lyase (dRP lyase) activity.</text>
</comment>
<dbReference type="STRING" id="879819.A0A0J0XWM3"/>
<dbReference type="PRINTS" id="PR00869">
    <property type="entry name" value="DNAPOLX"/>
</dbReference>
<dbReference type="InterPro" id="IPR037160">
    <property type="entry name" value="DNA_Pol_thumb_sf"/>
</dbReference>
<gene>
    <name evidence="15" type="ORF">CC85DRAFT_269303</name>
</gene>
<dbReference type="Pfam" id="PF14716">
    <property type="entry name" value="HHH_8"/>
    <property type="match status" value="1"/>
</dbReference>
<feature type="region of interest" description="Disordered" evidence="13">
    <location>
        <begin position="130"/>
        <end position="199"/>
    </location>
</feature>
<dbReference type="InterPro" id="IPR043519">
    <property type="entry name" value="NT_sf"/>
</dbReference>
<comment type="subcellular location">
    <subcellularLocation>
        <location evidence="2 12">Nucleus</location>
    </subcellularLocation>
</comment>
<evidence type="ECO:0000256" key="1">
    <source>
        <dbReference type="ARBA" id="ARBA00001946"/>
    </source>
</evidence>
<dbReference type="Pfam" id="PF14792">
    <property type="entry name" value="DNA_pol_B_palm"/>
    <property type="match status" value="1"/>
</dbReference>
<feature type="region of interest" description="Disordered" evidence="13">
    <location>
        <begin position="1"/>
        <end position="21"/>
    </location>
</feature>
<reference evidence="15 16" key="1">
    <citation type="submission" date="2015-03" db="EMBL/GenBank/DDBJ databases">
        <title>Genomics and transcriptomics of the oil-accumulating basidiomycete yeast T. oleaginosus allow insights into substrate utilization and the diverse evolutionary trajectories of mating systems in fungi.</title>
        <authorList>
            <consortium name="DOE Joint Genome Institute"/>
            <person name="Kourist R."/>
            <person name="Kracht O."/>
            <person name="Bracharz F."/>
            <person name="Lipzen A."/>
            <person name="Nolan M."/>
            <person name="Ohm R."/>
            <person name="Grigoriev I."/>
            <person name="Sun S."/>
            <person name="Heitman J."/>
            <person name="Bruck T."/>
            <person name="Nowrousian M."/>
        </authorList>
    </citation>
    <scope>NUCLEOTIDE SEQUENCE [LARGE SCALE GENOMIC DNA]</scope>
    <source>
        <strain evidence="15 16">IBC0246</strain>
    </source>
</reference>
<dbReference type="GO" id="GO:0003677">
    <property type="term" value="F:DNA binding"/>
    <property type="evidence" value="ECO:0007669"/>
    <property type="project" value="UniProtKB-UniRule"/>
</dbReference>
<evidence type="ECO:0000256" key="13">
    <source>
        <dbReference type="SAM" id="MobiDB-lite"/>
    </source>
</evidence>
<evidence type="ECO:0000256" key="2">
    <source>
        <dbReference type="ARBA" id="ARBA00004123"/>
    </source>
</evidence>
<dbReference type="SUPFAM" id="SSF81585">
    <property type="entry name" value="PsbU/PolX domain-like"/>
    <property type="match status" value="1"/>
</dbReference>
<dbReference type="PRINTS" id="PR00870">
    <property type="entry name" value="DNAPOLXBETA"/>
</dbReference>
<evidence type="ECO:0000313" key="16">
    <source>
        <dbReference type="Proteomes" id="UP000053611"/>
    </source>
</evidence>
<evidence type="ECO:0000256" key="5">
    <source>
        <dbReference type="ARBA" id="ARBA00022723"/>
    </source>
</evidence>
<dbReference type="GeneID" id="28981743"/>
<keyword evidence="9 12" id="KW-0234">DNA repair</keyword>
<sequence>MYRPPLTHHATSSSSGRQPSFEGPPLVPLLAEIPVFVVPAKLDMIEVVSQIEALGGVRALRPEEAVMVITALRGRPRLARVLGDAVDTVAVLRAEFVADAYELAKRAVGDEIPPSLPKWDEYRVPLRRRTASVEPVTPTTPPASIHPVHAGTKRSPPKSPDSPPSKRIKTVSPRTPRISHGTEPATDDAPASPNLDLDTDVTLYPEDIRLRDIPRLAIERPSPLKCPNQDILEAIKSIYLEREYGELAQLNTNVLSYRRSMAILKSVPRRIRSGEEARKLVDVGAKVANRIDEYLKTGQIAEAEEIKASSRFQALRLFSSVWSVGHSTAAALWREGCRDLEDVRLYFLRTDPAPQLEEDDSGWGHGYEWDRATAREERAKNRRRENGKMTREEVVGAWLGLKDELDRPIPRDEVQEIGDIVAEHLDALAPGCSQTITGGYRRGKETTSDVDVVFRPPFGQHENETGALIDALRRRLLRFGIITHVLQLSERETGTPLHHGGGNFDNLDKAFVILRLPGKGRLHRRVDLICSPPSRYAAAVLSWSGSMMFERDLRRWCEDRGYKFRAGLVEIATNREINLDSEREIFRFLGLRYVPPELRNADV</sequence>
<dbReference type="SUPFAM" id="SSF81301">
    <property type="entry name" value="Nucleotidyltransferase"/>
    <property type="match status" value="1"/>
</dbReference>